<comment type="caution">
    <text evidence="1">The sequence shown here is derived from an EMBL/GenBank/DDBJ whole genome shotgun (WGS) entry which is preliminary data.</text>
</comment>
<accession>A0A4Z1BLU0</accession>
<reference evidence="1 2" key="1">
    <citation type="submission" date="2019-03" db="EMBL/GenBank/DDBJ databases">
        <title>Empedobacter tilapiae sp. nov., isolated from an intestine of Nile tilapia Oreochromis niloticus.</title>
        <authorList>
            <person name="Kim Y.-O."/>
            <person name="Yoon J.-H."/>
        </authorList>
    </citation>
    <scope>NUCLEOTIDE SEQUENCE [LARGE SCALE GENOMIC DNA]</scope>
    <source>
        <strain evidence="1 2">MRS2</strain>
    </source>
</reference>
<keyword evidence="2" id="KW-1185">Reference proteome</keyword>
<dbReference type="AlphaFoldDB" id="A0A4Z1BLU0"/>
<sequence>MIEIIQQFENFVLKPMNLSISKLEKDLECDEYIGYNFEVKELSFKFRKAKITPKKVGQFVTLWKRNSVKQTEPFDENDVFNYYIITTEEDSKLGFYIFSKVILIEKNILTSIKKEGKRGFRVYPNWVKPENKQAEKTQNWQQDYFVEVNNQQIDKTKLENIFNKKRNPN</sequence>
<dbReference type="RefSeq" id="WP_135835617.1">
    <property type="nucleotide sequence ID" value="NZ_SRPE01000006.1"/>
</dbReference>
<organism evidence="1 2">
    <name type="scientific">Empedobacter tilapiae</name>
    <dbReference type="NCBI Taxonomy" id="2491114"/>
    <lineage>
        <taxon>Bacteria</taxon>
        <taxon>Pseudomonadati</taxon>
        <taxon>Bacteroidota</taxon>
        <taxon>Flavobacteriia</taxon>
        <taxon>Flavobacteriales</taxon>
        <taxon>Weeksellaceae</taxon>
        <taxon>Empedobacter</taxon>
    </lineage>
</organism>
<dbReference type="OrthoDB" id="4954833at2"/>
<dbReference type="PIRSF" id="PIRSF032285">
    <property type="entry name" value="UCP032285"/>
    <property type="match status" value="1"/>
</dbReference>
<protein>
    <recommendedName>
        <fullName evidence="3">MepB family protein</fullName>
    </recommendedName>
</protein>
<evidence type="ECO:0000313" key="2">
    <source>
        <dbReference type="Proteomes" id="UP000297998"/>
    </source>
</evidence>
<name>A0A4Z1BLU0_9FLAO</name>
<dbReference type="Gene3D" id="3.40.1350.140">
    <property type="entry name" value="MepB-like"/>
    <property type="match status" value="1"/>
</dbReference>
<dbReference type="InterPro" id="IPR038231">
    <property type="entry name" value="MepB-like_sf"/>
</dbReference>
<dbReference type="Pfam" id="PF08877">
    <property type="entry name" value="MepB-like"/>
    <property type="match status" value="1"/>
</dbReference>
<dbReference type="Proteomes" id="UP000297998">
    <property type="component" value="Unassembled WGS sequence"/>
</dbReference>
<dbReference type="EMBL" id="SRPE01000006">
    <property type="protein sequence ID" value="TGN26710.1"/>
    <property type="molecule type" value="Genomic_DNA"/>
</dbReference>
<evidence type="ECO:0000313" key="1">
    <source>
        <dbReference type="EMBL" id="TGN26710.1"/>
    </source>
</evidence>
<evidence type="ECO:0008006" key="3">
    <source>
        <dbReference type="Google" id="ProtNLM"/>
    </source>
</evidence>
<proteinExistence type="predicted"/>
<dbReference type="InterPro" id="IPR011235">
    <property type="entry name" value="MepB-like"/>
</dbReference>
<gene>
    <name evidence="1" type="ORF">E4J94_09695</name>
</gene>